<dbReference type="PROSITE" id="PS51257">
    <property type="entry name" value="PROKAR_LIPOPROTEIN"/>
    <property type="match status" value="1"/>
</dbReference>
<sequence>MHKAISYKTFYTLVLIIILITSCRKKDNTVQQKILGSWRSTNTITQLYEDGDMKESYIHASDEYNGSMMEFHADGSFKSSGKYATTDADSITVVRLEDQKGQYQIVDNKLITKIENIDKEAEMTLEFKGNDVLTIISGPLALPDLDEFSHNKYFTSIVTYVRNN</sequence>
<evidence type="ECO:0008006" key="3">
    <source>
        <dbReference type="Google" id="ProtNLM"/>
    </source>
</evidence>
<accession>A0ABV6HSL5</accession>
<evidence type="ECO:0000313" key="1">
    <source>
        <dbReference type="EMBL" id="MFC0321863.1"/>
    </source>
</evidence>
<dbReference type="EMBL" id="JBHLWO010000007">
    <property type="protein sequence ID" value="MFC0321863.1"/>
    <property type="molecule type" value="Genomic_DNA"/>
</dbReference>
<dbReference type="Proteomes" id="UP001589774">
    <property type="component" value="Unassembled WGS sequence"/>
</dbReference>
<reference evidence="1 2" key="1">
    <citation type="submission" date="2024-09" db="EMBL/GenBank/DDBJ databases">
        <authorList>
            <person name="Sun Q."/>
            <person name="Mori K."/>
        </authorList>
    </citation>
    <scope>NUCLEOTIDE SEQUENCE [LARGE SCALE GENOMIC DNA]</scope>
    <source>
        <strain evidence="1 2">CCM 7765</strain>
    </source>
</reference>
<organism evidence="1 2">
    <name type="scientific">Olivibacter oleidegradans</name>
    <dbReference type="NCBI Taxonomy" id="760123"/>
    <lineage>
        <taxon>Bacteria</taxon>
        <taxon>Pseudomonadati</taxon>
        <taxon>Bacteroidota</taxon>
        <taxon>Sphingobacteriia</taxon>
        <taxon>Sphingobacteriales</taxon>
        <taxon>Sphingobacteriaceae</taxon>
        <taxon>Olivibacter</taxon>
    </lineage>
</organism>
<dbReference type="RefSeq" id="WP_130857213.1">
    <property type="nucleotide sequence ID" value="NZ_JBHLWO010000007.1"/>
</dbReference>
<name>A0ABV6HSL5_9SPHI</name>
<gene>
    <name evidence="1" type="ORF">ACFFI0_26350</name>
</gene>
<proteinExistence type="predicted"/>
<keyword evidence="2" id="KW-1185">Reference proteome</keyword>
<comment type="caution">
    <text evidence="1">The sequence shown here is derived from an EMBL/GenBank/DDBJ whole genome shotgun (WGS) entry which is preliminary data.</text>
</comment>
<evidence type="ECO:0000313" key="2">
    <source>
        <dbReference type="Proteomes" id="UP001589774"/>
    </source>
</evidence>
<protein>
    <recommendedName>
        <fullName evidence="3">Lipocalin-like domain-containing protein</fullName>
    </recommendedName>
</protein>